<dbReference type="FunFam" id="1.10.10.10:FF:000001">
    <property type="entry name" value="LysR family transcriptional regulator"/>
    <property type="match status" value="1"/>
</dbReference>
<keyword evidence="2" id="KW-0805">Transcription regulation</keyword>
<dbReference type="RefSeq" id="WP_007688896.1">
    <property type="nucleotide sequence ID" value="NZ_CP013070.1"/>
</dbReference>
<dbReference type="GO" id="GO:0032993">
    <property type="term" value="C:protein-DNA complex"/>
    <property type="evidence" value="ECO:0007669"/>
    <property type="project" value="TreeGrafter"/>
</dbReference>
<evidence type="ECO:0000256" key="2">
    <source>
        <dbReference type="ARBA" id="ARBA00023015"/>
    </source>
</evidence>
<dbReference type="SUPFAM" id="SSF46785">
    <property type="entry name" value="Winged helix' DNA-binding domain"/>
    <property type="match status" value="1"/>
</dbReference>
<dbReference type="PANTHER" id="PTHR30346:SF28">
    <property type="entry name" value="HTH-TYPE TRANSCRIPTIONAL REGULATOR CYNR"/>
    <property type="match status" value="1"/>
</dbReference>
<keyword evidence="4" id="KW-0804">Transcription</keyword>
<dbReference type="SUPFAM" id="SSF53850">
    <property type="entry name" value="Periplasmic binding protein-like II"/>
    <property type="match status" value="1"/>
</dbReference>
<name>A0A1L5BLX3_SPHIB</name>
<protein>
    <submittedName>
        <fullName evidence="6">LysR family transcriptional regulator</fullName>
    </submittedName>
</protein>
<dbReference type="InterPro" id="IPR000847">
    <property type="entry name" value="LysR_HTH_N"/>
</dbReference>
<dbReference type="InterPro" id="IPR036388">
    <property type="entry name" value="WH-like_DNA-bd_sf"/>
</dbReference>
<dbReference type="GO" id="GO:0003700">
    <property type="term" value="F:DNA-binding transcription factor activity"/>
    <property type="evidence" value="ECO:0007669"/>
    <property type="project" value="InterPro"/>
</dbReference>
<evidence type="ECO:0000259" key="5">
    <source>
        <dbReference type="PROSITE" id="PS50931"/>
    </source>
</evidence>
<dbReference type="GO" id="GO:0003677">
    <property type="term" value="F:DNA binding"/>
    <property type="evidence" value="ECO:0007669"/>
    <property type="project" value="UniProtKB-KW"/>
</dbReference>
<evidence type="ECO:0000313" key="6">
    <source>
        <dbReference type="EMBL" id="APL93879.1"/>
    </source>
</evidence>
<accession>A0A1L5BLX3</accession>
<dbReference type="InterPro" id="IPR036390">
    <property type="entry name" value="WH_DNA-bd_sf"/>
</dbReference>
<evidence type="ECO:0000313" key="7">
    <source>
        <dbReference type="Proteomes" id="UP000004550"/>
    </source>
</evidence>
<organism evidence="6 7">
    <name type="scientific">Sphingobium indicum (strain DSM 16412 / CCM 7286 / MTCC 6364 / B90A)</name>
    <dbReference type="NCBI Taxonomy" id="861109"/>
    <lineage>
        <taxon>Bacteria</taxon>
        <taxon>Pseudomonadati</taxon>
        <taxon>Pseudomonadota</taxon>
        <taxon>Alphaproteobacteria</taxon>
        <taxon>Sphingomonadales</taxon>
        <taxon>Sphingomonadaceae</taxon>
        <taxon>Sphingobium</taxon>
    </lineage>
</organism>
<proteinExistence type="inferred from homology"/>
<dbReference type="Gene3D" id="1.10.10.10">
    <property type="entry name" value="Winged helix-like DNA-binding domain superfamily/Winged helix DNA-binding domain"/>
    <property type="match status" value="1"/>
</dbReference>
<dbReference type="PROSITE" id="PS50931">
    <property type="entry name" value="HTH_LYSR"/>
    <property type="match status" value="1"/>
</dbReference>
<feature type="domain" description="HTH lysR-type" evidence="5">
    <location>
        <begin position="1"/>
        <end position="58"/>
    </location>
</feature>
<dbReference type="AlphaFoldDB" id="A0A1L5BLX3"/>
<evidence type="ECO:0000256" key="3">
    <source>
        <dbReference type="ARBA" id="ARBA00023125"/>
    </source>
</evidence>
<reference evidence="6 7" key="1">
    <citation type="journal article" date="2012" name="J. Bacteriol.">
        <title>Genome sequence of Sphingobium indicum B90A, a hexachlorocyclohexane-degrading bacterium.</title>
        <authorList>
            <person name="Anand S."/>
            <person name="Sangwan N."/>
            <person name="Lata P."/>
            <person name="Kaur J."/>
            <person name="Dua A."/>
            <person name="Singh A.K."/>
            <person name="Verma M."/>
            <person name="Kaur J."/>
            <person name="Khurana J.P."/>
            <person name="Khurana P."/>
            <person name="Mathur S."/>
            <person name="Lal R."/>
        </authorList>
    </citation>
    <scope>NUCLEOTIDE SEQUENCE [LARGE SCALE GENOMIC DNA]</scope>
    <source>
        <strain evidence="7">DSM 16412 / CCM 7286 / MTCC 6364 / B90A</strain>
    </source>
</reference>
<dbReference type="KEGG" id="sinb:SIDU_04790"/>
<dbReference type="InterPro" id="IPR005119">
    <property type="entry name" value="LysR_subst-bd"/>
</dbReference>
<dbReference type="EMBL" id="CP013070">
    <property type="protein sequence ID" value="APL93879.1"/>
    <property type="molecule type" value="Genomic_DNA"/>
</dbReference>
<dbReference type="Gene3D" id="3.40.190.10">
    <property type="entry name" value="Periplasmic binding protein-like II"/>
    <property type="match status" value="2"/>
</dbReference>
<dbReference type="Proteomes" id="UP000004550">
    <property type="component" value="Chromosome"/>
</dbReference>
<sequence length="290" mass="31756">MEFRQLRYFVAAAEYGNIGTAAQRLNVSQPPVSRQIQALEDELGVQLLVRTTKGVSLTAAGRSFLDDARVILTRSRDSRDRCRAAGRGDVGRLAIGYLGSVIYQVLPALLRDFRREVPEADISLAQLSKHDMVQALRDGVIHVGFGRYFPGEPDIIFEKIQDEPLYVATADERAGAPDRPVALASYKDRPFVLFPKGDRPSFADEIIALLKARGIQPRIEHFAEDATAALALTAMGAGVCVVPASLAAIHWPGVRFTPLLDDAVGSPIVCAYAQHCDEPILHRFLGAIRR</sequence>
<evidence type="ECO:0000256" key="4">
    <source>
        <dbReference type="ARBA" id="ARBA00023163"/>
    </source>
</evidence>
<dbReference type="Pfam" id="PF00126">
    <property type="entry name" value="HTH_1"/>
    <property type="match status" value="1"/>
</dbReference>
<dbReference type="PRINTS" id="PR00039">
    <property type="entry name" value="HTHLYSR"/>
</dbReference>
<keyword evidence="3" id="KW-0238">DNA-binding</keyword>
<dbReference type="PANTHER" id="PTHR30346">
    <property type="entry name" value="TRANSCRIPTIONAL DUAL REGULATOR HCAR-RELATED"/>
    <property type="match status" value="1"/>
</dbReference>
<dbReference type="Pfam" id="PF03466">
    <property type="entry name" value="LysR_substrate"/>
    <property type="match status" value="1"/>
</dbReference>
<comment type="similarity">
    <text evidence="1">Belongs to the LysR transcriptional regulatory family.</text>
</comment>
<evidence type="ECO:0000256" key="1">
    <source>
        <dbReference type="ARBA" id="ARBA00009437"/>
    </source>
</evidence>
<gene>
    <name evidence="6" type="ORF">SIDU_04790</name>
</gene>